<dbReference type="PANTHER" id="PTHR21661:SF39">
    <property type="entry name" value="HYDROLASE, PUTATIVE (AFU_ORTHOLOGUE AFUA_3G08960)-RELATED"/>
    <property type="match status" value="1"/>
</dbReference>
<keyword evidence="4" id="KW-1133">Transmembrane helix</keyword>
<evidence type="ECO:0000256" key="2">
    <source>
        <dbReference type="ARBA" id="ARBA00022801"/>
    </source>
</evidence>
<reference evidence="7" key="1">
    <citation type="journal article" date="2021" name="Nat. Commun.">
        <title>Genetic determinants of endophytism in the Arabidopsis root mycobiome.</title>
        <authorList>
            <person name="Mesny F."/>
            <person name="Miyauchi S."/>
            <person name="Thiergart T."/>
            <person name="Pickel B."/>
            <person name="Atanasova L."/>
            <person name="Karlsson M."/>
            <person name="Huettel B."/>
            <person name="Barry K.W."/>
            <person name="Haridas S."/>
            <person name="Chen C."/>
            <person name="Bauer D."/>
            <person name="Andreopoulos W."/>
            <person name="Pangilinan J."/>
            <person name="LaButti K."/>
            <person name="Riley R."/>
            <person name="Lipzen A."/>
            <person name="Clum A."/>
            <person name="Drula E."/>
            <person name="Henrissat B."/>
            <person name="Kohler A."/>
            <person name="Grigoriev I.V."/>
            <person name="Martin F.M."/>
            <person name="Hacquard S."/>
        </authorList>
    </citation>
    <scope>NUCLEOTIDE SEQUENCE</scope>
    <source>
        <strain evidence="7">MPI-CAGE-AT-0023</strain>
    </source>
</reference>
<comment type="caution">
    <text evidence="7">The sequence shown here is derived from an EMBL/GenBank/DDBJ whole genome shotgun (WGS) entry which is preliminary data.</text>
</comment>
<dbReference type="Pfam" id="PF20237">
    <property type="entry name" value="DUF6594"/>
    <property type="match status" value="1"/>
</dbReference>
<keyword evidence="4" id="KW-0472">Membrane</keyword>
<dbReference type="Proteomes" id="UP000720189">
    <property type="component" value="Unassembled WGS sequence"/>
</dbReference>
<feature type="region of interest" description="Disordered" evidence="3">
    <location>
        <begin position="116"/>
        <end position="135"/>
    </location>
</feature>
<proteinExistence type="inferred from homology"/>
<feature type="transmembrane region" description="Helical" evidence="4">
    <location>
        <begin position="219"/>
        <end position="239"/>
    </location>
</feature>
<keyword evidence="4" id="KW-0812">Transmembrane</keyword>
<feature type="compositionally biased region" description="Basic and acidic residues" evidence="3">
    <location>
        <begin position="116"/>
        <end position="127"/>
    </location>
</feature>
<gene>
    <name evidence="7" type="ORF">BKA55DRAFT_661792</name>
</gene>
<dbReference type="GeneID" id="70227545"/>
<feature type="transmembrane region" description="Helical" evidence="4">
    <location>
        <begin position="187"/>
        <end position="213"/>
    </location>
</feature>
<dbReference type="InterPro" id="IPR029058">
    <property type="entry name" value="AB_hydrolase_fold"/>
</dbReference>
<dbReference type="Pfam" id="PF06441">
    <property type="entry name" value="EHN"/>
    <property type="match status" value="1"/>
</dbReference>
<dbReference type="SUPFAM" id="SSF53474">
    <property type="entry name" value="alpha/beta-Hydrolases"/>
    <property type="match status" value="1"/>
</dbReference>
<evidence type="ECO:0000313" key="7">
    <source>
        <dbReference type="EMBL" id="KAH7259029.1"/>
    </source>
</evidence>
<dbReference type="PANTHER" id="PTHR21661">
    <property type="entry name" value="EPOXIDE HYDROLASE 1-RELATED"/>
    <property type="match status" value="1"/>
</dbReference>
<evidence type="ECO:0000259" key="5">
    <source>
        <dbReference type="Pfam" id="PF06441"/>
    </source>
</evidence>
<feature type="domain" description="Epoxide hydrolase N-terminal" evidence="5">
    <location>
        <begin position="303"/>
        <end position="413"/>
    </location>
</feature>
<evidence type="ECO:0000256" key="4">
    <source>
        <dbReference type="SAM" id="Phobius"/>
    </source>
</evidence>
<dbReference type="RefSeq" id="XP_046051737.1">
    <property type="nucleotide sequence ID" value="XM_046197591.1"/>
</dbReference>
<comment type="similarity">
    <text evidence="1">Belongs to the peptidase S33 family.</text>
</comment>
<keyword evidence="2 7" id="KW-0378">Hydrolase</keyword>
<dbReference type="InterPro" id="IPR010497">
    <property type="entry name" value="Epoxide_hydro_N"/>
</dbReference>
<accession>A0A9P9HMA3</accession>
<feature type="transmembrane region" description="Helical" evidence="4">
    <location>
        <begin position="246"/>
        <end position="264"/>
    </location>
</feature>
<evidence type="ECO:0000259" key="6">
    <source>
        <dbReference type="Pfam" id="PF20237"/>
    </source>
</evidence>
<dbReference type="OrthoDB" id="7130006at2759"/>
<evidence type="ECO:0000256" key="3">
    <source>
        <dbReference type="SAM" id="MobiDB-lite"/>
    </source>
</evidence>
<protein>
    <submittedName>
        <fullName evidence="7">Alpha/Beta hydrolase protein</fullName>
    </submittedName>
</protein>
<name>A0A9P9HMA3_FUSRE</name>
<dbReference type="InterPro" id="IPR000639">
    <property type="entry name" value="Epox_hydrolase-like"/>
</dbReference>
<organism evidence="7 8">
    <name type="scientific">Fusarium redolens</name>
    <dbReference type="NCBI Taxonomy" id="48865"/>
    <lineage>
        <taxon>Eukaryota</taxon>
        <taxon>Fungi</taxon>
        <taxon>Dikarya</taxon>
        <taxon>Ascomycota</taxon>
        <taxon>Pezizomycotina</taxon>
        <taxon>Sordariomycetes</taxon>
        <taxon>Hypocreomycetidae</taxon>
        <taxon>Hypocreales</taxon>
        <taxon>Nectriaceae</taxon>
        <taxon>Fusarium</taxon>
        <taxon>Fusarium redolens species complex</taxon>
    </lineage>
</organism>
<dbReference type="AlphaFoldDB" id="A0A9P9HMA3"/>
<keyword evidence="8" id="KW-1185">Reference proteome</keyword>
<evidence type="ECO:0000256" key="1">
    <source>
        <dbReference type="ARBA" id="ARBA00010088"/>
    </source>
</evidence>
<feature type="domain" description="DUF6594" evidence="6">
    <location>
        <begin position="33"/>
        <end position="258"/>
    </location>
</feature>
<dbReference type="Gene3D" id="3.40.50.1820">
    <property type="entry name" value="alpha/beta hydrolase"/>
    <property type="match status" value="1"/>
</dbReference>
<dbReference type="GO" id="GO:0097176">
    <property type="term" value="P:epoxide metabolic process"/>
    <property type="evidence" value="ECO:0007669"/>
    <property type="project" value="TreeGrafter"/>
</dbReference>
<evidence type="ECO:0000313" key="8">
    <source>
        <dbReference type="Proteomes" id="UP000720189"/>
    </source>
</evidence>
<sequence length="688" mass="76729">MNAGQALTRPSLGFAALSSWIVSDRDQELLLFRKLRAWDKKVEGSNDTAFEQAAETWEMTIEQAEAGKPEAREILELMNQLRIKIKEYHEALDLQSKISQLNGPDPRALEVARNELHGGPLRRDRQKPNPILGGRGKDYLDEAEDLVSLKTPAAVDPLSKLLRAYWPGREELSRDGRRRISRFEERSITIAVALVNVLLAMVLLVGSISSLYYVKSPPAILGTICGFTILFALSVGLITNAKRVEIFAGSAAYAAVLVVFVGNGDQSGSYIAKPNVIDHELLVALKMSDGYAKIPSGALVQPTPFQVSIADDKVDELKQLVKLGRIAPPTYESTQQEHNYGVSHQWLTDAKAAWIDFDWRAAEKHINSFNHWTVPIEDEKGDFQIHFTGLFSSKPDAVPVVMLHGWPGSFLEFLKILSIFKERYTPETLPYHVIVPSLPGYAFSSKPPLDKDFGVQDVARIVNSLMVQLGFGSGYVAQGGDIGSRVSRVLAAMYEECKAAHINFCIMPEPSDAQGEISDAEKKGLERAKDFDKLGSAYALMHATRPSTIGLILSSSPLALLAWVGEKFLTWSDEDPPLEEILTSVTLYWLTDSFPTSIYPYRQRFNPENPGAHDHPNWQISKPLGYSWFPFELAPIPVSWVKTTGNLVFWRDHERGGHFAALERPEELLRDFGEFVEQILKDGSLKIQ</sequence>
<dbReference type="InterPro" id="IPR046529">
    <property type="entry name" value="DUF6594"/>
</dbReference>
<dbReference type="GO" id="GO:0004301">
    <property type="term" value="F:epoxide hydrolase activity"/>
    <property type="evidence" value="ECO:0007669"/>
    <property type="project" value="TreeGrafter"/>
</dbReference>
<dbReference type="PRINTS" id="PR00412">
    <property type="entry name" value="EPOXHYDRLASE"/>
</dbReference>
<dbReference type="EMBL" id="JAGMUX010000005">
    <property type="protein sequence ID" value="KAH7259029.1"/>
    <property type="molecule type" value="Genomic_DNA"/>
</dbReference>